<dbReference type="InterPro" id="IPR001387">
    <property type="entry name" value="Cro/C1-type_HTH"/>
</dbReference>
<dbReference type="EMBL" id="BAABDD010000001">
    <property type="protein sequence ID" value="GAA3724407.1"/>
    <property type="molecule type" value="Genomic_DNA"/>
</dbReference>
<dbReference type="InterPro" id="IPR010982">
    <property type="entry name" value="Lambda_DNA-bd_dom_sf"/>
</dbReference>
<dbReference type="Proteomes" id="UP001500908">
    <property type="component" value="Unassembled WGS sequence"/>
</dbReference>
<keyword evidence="3" id="KW-1185">Reference proteome</keyword>
<protein>
    <submittedName>
        <fullName evidence="2">Helix-turn-helix transcriptional regulator</fullName>
    </submittedName>
</protein>
<reference evidence="3" key="1">
    <citation type="journal article" date="2019" name="Int. J. Syst. Evol. Microbiol.">
        <title>The Global Catalogue of Microorganisms (GCM) 10K type strain sequencing project: providing services to taxonomists for standard genome sequencing and annotation.</title>
        <authorList>
            <consortium name="The Broad Institute Genomics Platform"/>
            <consortium name="The Broad Institute Genome Sequencing Center for Infectious Disease"/>
            <person name="Wu L."/>
            <person name="Ma J."/>
        </authorList>
    </citation>
    <scope>NUCLEOTIDE SEQUENCE [LARGE SCALE GENOMIC DNA]</scope>
    <source>
        <strain evidence="3">JCM 17137</strain>
    </source>
</reference>
<sequence>MADRHSPGVRRRRLSAALRRLRADSGLTAAEAAKRLGWASPAKVTRIERNEWKLPRRREVEAMLDLYEVTGEEREHLLSLVEESRERSEWQKYQDLFVGPLPEFEAEAVRIRTYEALLIPGLLQTPDYAAAVFRGGQVVASSEIDRKVEARMARRQVLDAPKGPHLTAVIDEAALRKVAGSRVVMQEQLQFLAGMASHYKVTVIVIPNQAGTHAAIDGPFSLIDFPRPEPSVVCLSTAVEPLYVEEQTYVDRYSLVFDHAQGTALSAEQSLELINTIADELIG</sequence>
<proteinExistence type="predicted"/>
<dbReference type="PROSITE" id="PS50943">
    <property type="entry name" value="HTH_CROC1"/>
    <property type="match status" value="1"/>
</dbReference>
<evidence type="ECO:0000313" key="3">
    <source>
        <dbReference type="Proteomes" id="UP001500908"/>
    </source>
</evidence>
<evidence type="ECO:0000259" key="1">
    <source>
        <dbReference type="PROSITE" id="PS50943"/>
    </source>
</evidence>
<dbReference type="Gene3D" id="1.10.260.40">
    <property type="entry name" value="lambda repressor-like DNA-binding domains"/>
    <property type="match status" value="1"/>
</dbReference>
<dbReference type="InterPro" id="IPR043917">
    <property type="entry name" value="DUF5753"/>
</dbReference>
<gene>
    <name evidence="2" type="ORF">GCM10022402_01290</name>
</gene>
<dbReference type="Pfam" id="PF13560">
    <property type="entry name" value="HTH_31"/>
    <property type="match status" value="1"/>
</dbReference>
<feature type="domain" description="HTH cro/C1-type" evidence="1">
    <location>
        <begin position="18"/>
        <end position="74"/>
    </location>
</feature>
<organism evidence="2 3">
    <name type="scientific">Salinactinospora qingdaonensis</name>
    <dbReference type="NCBI Taxonomy" id="702744"/>
    <lineage>
        <taxon>Bacteria</taxon>
        <taxon>Bacillati</taxon>
        <taxon>Actinomycetota</taxon>
        <taxon>Actinomycetes</taxon>
        <taxon>Streptosporangiales</taxon>
        <taxon>Nocardiopsidaceae</taxon>
        <taxon>Salinactinospora</taxon>
    </lineage>
</organism>
<dbReference type="SMART" id="SM00530">
    <property type="entry name" value="HTH_XRE"/>
    <property type="match status" value="1"/>
</dbReference>
<dbReference type="Pfam" id="PF19054">
    <property type="entry name" value="DUF5753"/>
    <property type="match status" value="1"/>
</dbReference>
<dbReference type="SUPFAM" id="SSF47413">
    <property type="entry name" value="lambda repressor-like DNA-binding domains"/>
    <property type="match status" value="1"/>
</dbReference>
<evidence type="ECO:0000313" key="2">
    <source>
        <dbReference type="EMBL" id="GAA3724407.1"/>
    </source>
</evidence>
<name>A0ABP7ETN9_9ACTN</name>
<accession>A0ABP7ETN9</accession>
<comment type="caution">
    <text evidence="2">The sequence shown here is derived from an EMBL/GenBank/DDBJ whole genome shotgun (WGS) entry which is preliminary data.</text>
</comment>
<dbReference type="CDD" id="cd00093">
    <property type="entry name" value="HTH_XRE"/>
    <property type="match status" value="1"/>
</dbReference>